<proteinExistence type="predicted"/>
<dbReference type="RefSeq" id="WP_062796293.1">
    <property type="nucleotide sequence ID" value="NZ_CP014844.1"/>
</dbReference>
<evidence type="ECO:0000313" key="4">
    <source>
        <dbReference type="EMBL" id="AMR76609.1"/>
    </source>
</evidence>
<evidence type="ECO:0000313" key="5">
    <source>
        <dbReference type="Proteomes" id="UP000075238"/>
    </source>
</evidence>
<dbReference type="InterPro" id="IPR001375">
    <property type="entry name" value="Peptidase_S9_cat"/>
</dbReference>
<dbReference type="Gene3D" id="3.40.50.1820">
    <property type="entry name" value="alpha/beta hydrolase"/>
    <property type="match status" value="1"/>
</dbReference>
<dbReference type="SUPFAM" id="SSF53474">
    <property type="entry name" value="alpha/beta-Hydrolases"/>
    <property type="match status" value="1"/>
</dbReference>
<dbReference type="AlphaFoldDB" id="A0A142JEU7"/>
<dbReference type="OrthoDB" id="8564128at2"/>
<keyword evidence="2" id="KW-0732">Signal</keyword>
<feature type="signal peptide" evidence="2">
    <location>
        <begin position="1"/>
        <end position="29"/>
    </location>
</feature>
<dbReference type="Pfam" id="PF00326">
    <property type="entry name" value="Peptidase_S9"/>
    <property type="match status" value="1"/>
</dbReference>
<gene>
    <name evidence="4" type="ORF">A2G96_01970</name>
</gene>
<feature type="domain" description="Peptidase S9 prolyl oligopeptidase catalytic" evidence="3">
    <location>
        <begin position="100"/>
        <end position="177"/>
    </location>
</feature>
<feature type="chain" id="PRO_5007498284" evidence="2">
    <location>
        <begin position="30"/>
        <end position="298"/>
    </location>
</feature>
<sequence>MRRTARLIRRLALATVLAVLAPLCGHAQMADGNGQSAARVRFQEQVVMLPKAAIPSRIDLEATVFKPAGAGPFPLVVINHGKAPGRPGMQGRARFPAQSVEFLRRGYVVVLPMRQGFARSGGAYIGGSCDIETNGMMQADDVVATLDYMATQPYVDMDRIVVIGQSHGGLTTMAFSTISYPGVRGVVNFAGGLRNLNCPDWEERLVDAFAAYGSVARYPSLWFYGENDSYWPVPLPGRMFNAFKARASGPAAQARLVDVGEFGADSHRLFSAREGIPVWLPEVGEFFRSLGLPFDPGT</sequence>
<dbReference type="PANTHER" id="PTHR22946:SF9">
    <property type="entry name" value="POLYKETIDE TRANSFERASE AF380"/>
    <property type="match status" value="1"/>
</dbReference>
<dbReference type="PANTHER" id="PTHR22946">
    <property type="entry name" value="DIENELACTONE HYDROLASE DOMAIN-CONTAINING PROTEIN-RELATED"/>
    <property type="match status" value="1"/>
</dbReference>
<dbReference type="Proteomes" id="UP000075238">
    <property type="component" value="Chromosome 1"/>
</dbReference>
<reference evidence="4 5" key="1">
    <citation type="submission" date="2016-03" db="EMBL/GenBank/DDBJ databases">
        <title>Complete genome sequence of a novel chlorpyrifos degrading bacterium, Cupriavidus nantongensis sp. X1.</title>
        <authorList>
            <person name="Fang L."/>
        </authorList>
    </citation>
    <scope>NUCLEOTIDE SEQUENCE [LARGE SCALE GENOMIC DNA]</scope>
    <source>
        <strain evidence="4 5">X1</strain>
    </source>
</reference>
<dbReference type="GO" id="GO:0006508">
    <property type="term" value="P:proteolysis"/>
    <property type="evidence" value="ECO:0007669"/>
    <property type="project" value="InterPro"/>
</dbReference>
<keyword evidence="5" id="KW-1185">Reference proteome</keyword>
<organism evidence="4 5">
    <name type="scientific">Cupriavidus nantongensis</name>
    <dbReference type="NCBI Taxonomy" id="1796606"/>
    <lineage>
        <taxon>Bacteria</taxon>
        <taxon>Pseudomonadati</taxon>
        <taxon>Pseudomonadota</taxon>
        <taxon>Betaproteobacteria</taxon>
        <taxon>Burkholderiales</taxon>
        <taxon>Burkholderiaceae</taxon>
        <taxon>Cupriavidus</taxon>
    </lineage>
</organism>
<dbReference type="EMBL" id="CP014844">
    <property type="protein sequence ID" value="AMR76609.1"/>
    <property type="molecule type" value="Genomic_DNA"/>
</dbReference>
<evidence type="ECO:0000259" key="3">
    <source>
        <dbReference type="Pfam" id="PF00326"/>
    </source>
</evidence>
<dbReference type="KEGG" id="cnan:A2G96_01970"/>
<dbReference type="InterPro" id="IPR029058">
    <property type="entry name" value="AB_hydrolase_fold"/>
</dbReference>
<evidence type="ECO:0000256" key="1">
    <source>
        <dbReference type="ARBA" id="ARBA00022801"/>
    </source>
</evidence>
<protein>
    <submittedName>
        <fullName evidence="4">Dienelactone hydrolase</fullName>
    </submittedName>
</protein>
<dbReference type="GO" id="GO:0052689">
    <property type="term" value="F:carboxylic ester hydrolase activity"/>
    <property type="evidence" value="ECO:0007669"/>
    <property type="project" value="UniProtKB-ARBA"/>
</dbReference>
<name>A0A142JEU7_9BURK</name>
<evidence type="ECO:0000256" key="2">
    <source>
        <dbReference type="SAM" id="SignalP"/>
    </source>
</evidence>
<dbReference type="STRING" id="1796606.A2G96_01970"/>
<dbReference type="GO" id="GO:0008236">
    <property type="term" value="F:serine-type peptidase activity"/>
    <property type="evidence" value="ECO:0007669"/>
    <property type="project" value="InterPro"/>
</dbReference>
<keyword evidence="1 4" id="KW-0378">Hydrolase</keyword>
<dbReference type="InterPro" id="IPR050261">
    <property type="entry name" value="FrsA_esterase"/>
</dbReference>
<accession>A0A142JEU7</accession>